<dbReference type="Proteomes" id="UP000236654">
    <property type="component" value="Unassembled WGS sequence"/>
</dbReference>
<dbReference type="AlphaFoldDB" id="A0A2I0R520"/>
<organism evidence="2 3">
    <name type="scientific">Brumimicrobium salinarum</name>
    <dbReference type="NCBI Taxonomy" id="2058658"/>
    <lineage>
        <taxon>Bacteria</taxon>
        <taxon>Pseudomonadati</taxon>
        <taxon>Bacteroidota</taxon>
        <taxon>Flavobacteriia</taxon>
        <taxon>Flavobacteriales</taxon>
        <taxon>Crocinitomicaceae</taxon>
        <taxon>Brumimicrobium</taxon>
    </lineage>
</organism>
<dbReference type="InterPro" id="IPR000182">
    <property type="entry name" value="GNAT_dom"/>
</dbReference>
<accession>A0A2I0R520</accession>
<sequence>MLKGKNIYLRQIEETDVNILLMWENDTNHWRYSETEAPFSLLQLQHYVKNASHVRQNQQLRFVICRLDNHTAVGTVDLFKIDFKNKKAGIGILIANQADRNKGYAQEALFLMERFASHKMELEQLYCDIQADNFKSIKLFEKAKYVRNGTKKNWYIIKNNAIDAYFYQKFI</sequence>
<name>A0A2I0R520_9FLAO</name>
<evidence type="ECO:0000313" key="3">
    <source>
        <dbReference type="Proteomes" id="UP000236654"/>
    </source>
</evidence>
<gene>
    <name evidence="2" type="ORF">CW751_03695</name>
</gene>
<dbReference type="OrthoDB" id="893030at2"/>
<dbReference type="SUPFAM" id="SSF55729">
    <property type="entry name" value="Acyl-CoA N-acyltransferases (Nat)"/>
    <property type="match status" value="1"/>
</dbReference>
<dbReference type="EMBL" id="PJNI01000002">
    <property type="protein sequence ID" value="PKR81639.1"/>
    <property type="molecule type" value="Genomic_DNA"/>
</dbReference>
<keyword evidence="3" id="KW-1185">Reference proteome</keyword>
<dbReference type="PANTHER" id="PTHR43415">
    <property type="entry name" value="SPERMIDINE N(1)-ACETYLTRANSFERASE"/>
    <property type="match status" value="1"/>
</dbReference>
<protein>
    <submittedName>
        <fullName evidence="2">GNAT family N-acetyltransferase</fullName>
    </submittedName>
</protein>
<evidence type="ECO:0000313" key="2">
    <source>
        <dbReference type="EMBL" id="PKR81639.1"/>
    </source>
</evidence>
<dbReference type="Gene3D" id="3.40.630.30">
    <property type="match status" value="1"/>
</dbReference>
<evidence type="ECO:0000259" key="1">
    <source>
        <dbReference type="PROSITE" id="PS51186"/>
    </source>
</evidence>
<dbReference type="Pfam" id="PF13302">
    <property type="entry name" value="Acetyltransf_3"/>
    <property type="match status" value="1"/>
</dbReference>
<dbReference type="GO" id="GO:0016747">
    <property type="term" value="F:acyltransferase activity, transferring groups other than amino-acyl groups"/>
    <property type="evidence" value="ECO:0007669"/>
    <property type="project" value="InterPro"/>
</dbReference>
<dbReference type="PANTHER" id="PTHR43415:SF3">
    <property type="entry name" value="GNAT-FAMILY ACETYLTRANSFERASE"/>
    <property type="match status" value="1"/>
</dbReference>
<dbReference type="RefSeq" id="WP_101333653.1">
    <property type="nucleotide sequence ID" value="NZ_PJNI01000002.1"/>
</dbReference>
<feature type="domain" description="N-acetyltransferase" evidence="1">
    <location>
        <begin position="7"/>
        <end position="171"/>
    </location>
</feature>
<comment type="caution">
    <text evidence="2">The sequence shown here is derived from an EMBL/GenBank/DDBJ whole genome shotgun (WGS) entry which is preliminary data.</text>
</comment>
<proteinExistence type="predicted"/>
<dbReference type="InterPro" id="IPR016181">
    <property type="entry name" value="Acyl_CoA_acyltransferase"/>
</dbReference>
<reference evidence="2 3" key="1">
    <citation type="submission" date="2017-12" db="EMBL/GenBank/DDBJ databases">
        <title>The draft genome sequence of Brumimicrobium saltpan LHR20.</title>
        <authorList>
            <person name="Do Z.-J."/>
            <person name="Luo H.-R."/>
        </authorList>
    </citation>
    <scope>NUCLEOTIDE SEQUENCE [LARGE SCALE GENOMIC DNA]</scope>
    <source>
        <strain evidence="2 3">LHR20</strain>
    </source>
</reference>
<keyword evidence="2" id="KW-0808">Transferase</keyword>
<dbReference type="PROSITE" id="PS51186">
    <property type="entry name" value="GNAT"/>
    <property type="match status" value="1"/>
</dbReference>